<dbReference type="InterPro" id="IPR013941">
    <property type="entry name" value="ZDS1_C"/>
</dbReference>
<keyword evidence="4" id="KW-1185">Reference proteome</keyword>
<feature type="region of interest" description="Disordered" evidence="1">
    <location>
        <begin position="1066"/>
        <end position="1411"/>
    </location>
</feature>
<feature type="compositionally biased region" description="Basic and acidic residues" evidence="1">
    <location>
        <begin position="641"/>
        <end position="661"/>
    </location>
</feature>
<feature type="region of interest" description="Disordered" evidence="1">
    <location>
        <begin position="780"/>
        <end position="1047"/>
    </location>
</feature>
<feature type="compositionally biased region" description="Polar residues" evidence="1">
    <location>
        <begin position="567"/>
        <end position="586"/>
    </location>
</feature>
<name>A0A8X7N8C2_9BASI</name>
<evidence type="ECO:0000259" key="2">
    <source>
        <dbReference type="SMART" id="SM01327"/>
    </source>
</evidence>
<accession>A0A8X7N8C2</accession>
<feature type="region of interest" description="Disordered" evidence="1">
    <location>
        <begin position="167"/>
        <end position="192"/>
    </location>
</feature>
<feature type="region of interest" description="Disordered" evidence="1">
    <location>
        <begin position="24"/>
        <end position="133"/>
    </location>
</feature>
<dbReference type="EMBL" id="LWDG02000112">
    <property type="protein sequence ID" value="KAE8269071.1"/>
    <property type="molecule type" value="Genomic_DNA"/>
</dbReference>
<feature type="region of interest" description="Disordered" evidence="1">
    <location>
        <begin position="419"/>
        <end position="508"/>
    </location>
</feature>
<dbReference type="Pfam" id="PF08632">
    <property type="entry name" value="Zds_C"/>
    <property type="match status" value="1"/>
</dbReference>
<evidence type="ECO:0000313" key="3">
    <source>
        <dbReference type="EMBL" id="KAE8269071.1"/>
    </source>
</evidence>
<proteinExistence type="predicted"/>
<feature type="compositionally biased region" description="Polar residues" evidence="1">
    <location>
        <begin position="1311"/>
        <end position="1324"/>
    </location>
</feature>
<feature type="compositionally biased region" description="Low complexity" evidence="1">
    <location>
        <begin position="1237"/>
        <end position="1269"/>
    </location>
</feature>
<feature type="compositionally biased region" description="Low complexity" evidence="1">
    <location>
        <begin position="1212"/>
        <end position="1225"/>
    </location>
</feature>
<feature type="compositionally biased region" description="Low complexity" evidence="1">
    <location>
        <begin position="523"/>
        <end position="533"/>
    </location>
</feature>
<reference evidence="3" key="2">
    <citation type="journal article" date="2019" name="IMA Fungus">
        <title>Genome sequencing and comparison of five Tilletia species to identify candidate genes for the detection of regulated species infecting wheat.</title>
        <authorList>
            <person name="Nguyen H.D.T."/>
            <person name="Sultana T."/>
            <person name="Kesanakurti P."/>
            <person name="Hambleton S."/>
        </authorList>
    </citation>
    <scope>NUCLEOTIDE SEQUENCE</scope>
    <source>
        <strain evidence="3">DAOMC 236422</strain>
    </source>
</reference>
<feature type="compositionally biased region" description="Low complexity" evidence="1">
    <location>
        <begin position="472"/>
        <end position="496"/>
    </location>
</feature>
<feature type="compositionally biased region" description="Low complexity" evidence="1">
    <location>
        <begin position="171"/>
        <end position="191"/>
    </location>
</feature>
<dbReference type="InterPro" id="IPR040206">
    <property type="entry name" value="Zds1/2"/>
</dbReference>
<feature type="compositionally biased region" description="Low complexity" evidence="1">
    <location>
        <begin position="439"/>
        <end position="459"/>
    </location>
</feature>
<feature type="compositionally biased region" description="Low complexity" evidence="1">
    <location>
        <begin position="76"/>
        <end position="87"/>
    </location>
</feature>
<comment type="caution">
    <text evidence="3">The sequence shown here is derived from an EMBL/GenBank/DDBJ whole genome shotgun (WGS) entry which is preliminary data.</text>
</comment>
<feature type="compositionally biased region" description="Low complexity" evidence="1">
    <location>
        <begin position="828"/>
        <end position="837"/>
    </location>
</feature>
<gene>
    <name evidence="3" type="ORF">A4X09_0g3262</name>
</gene>
<evidence type="ECO:0000256" key="1">
    <source>
        <dbReference type="SAM" id="MobiDB-lite"/>
    </source>
</evidence>
<feature type="region of interest" description="Disordered" evidence="1">
    <location>
        <begin position="376"/>
        <end position="398"/>
    </location>
</feature>
<feature type="compositionally biased region" description="Low complexity" evidence="1">
    <location>
        <begin position="599"/>
        <end position="614"/>
    </location>
</feature>
<feature type="compositionally biased region" description="Basic and acidic residues" evidence="1">
    <location>
        <begin position="58"/>
        <end position="69"/>
    </location>
</feature>
<dbReference type="Proteomes" id="UP000078113">
    <property type="component" value="Unassembled WGS sequence"/>
</dbReference>
<sequence length="1461" mass="153806">METDTISDSEFAREVEALRAQRRISVNRPIIDPDLPDLASAHSSGSTSHDILNSQLASKERVNLRDDGPRTAADGSSDPSSMESQPSRGDLSASRPSRQQFTARRRGTDQSTSATPSPKKASTDSPDKPLSSDPAHLFWVPASMHPEISPADFRKFLSDHAARAVRDARISTSAPHSPVSPTSTSLSSEPPDISLSDRIAALRIQTDSSSVANTSSDLLSRSTSLTRRGSTLRRQYEPEHDLIEEEARLAGVAPKPALTLEELQQLEQIAEETTSSHDAARVRNVLRRNLSLDIRSSESEASTSGTELDEADAPIIVPLPGQILRRAARTKVRKTSLSGDGRAGSRRRVGQGSLDAGDGQRRMDFADVAFAVLERTPSSASERHAEVSSSDEAGDGDRLLSDEQADEILEAYSRNSFISDSDTQRSSVTSLPESERDTTTASAGKASSPSTTPTATPSARGYFDLERSDVHLQQQQPQQQQPQPQTQQLQLEHQQPVYHAPSQPNQQVFQPTPEAFANARIVPVPSSTSPEPSDTAAEAAYGPNEVPWPQTGSFNKSGHITPVPIQRVSSTPSFEKSPSGQGQQGSPYAPKLSPKAIIPPQFTQQLQPPLTSPSGVSPPLGGKTKEKEKKGGFGLSWFGLGKDEEEKSSKKKEKEKEKDSAESSNFLSNLFSKKKNTEEGIVGGNHASGPVQRVQLGGPQITAGSLLDRQAQGLSTMGPNRYPIHIERAVYRLSHIKLANPRRPLYEQVLISNLMFWYLSIINKNQQAQQQQRVQQQQQQQQTELQQKNPQSGQSPQAQSQQQQQSLSAAQLSPSQQAQGESGGAGASLGQANGLAAEVDGPNGKIAPSPQPNGFVGAGVDPNQVPENGPLSDPMAGAGSQGQQSLQQQVPAQPTGRAPKGKRGHLTKANRAPPGTRTAAEMPIPAAGYGKQHRQIQDDMTLQRDVQQFQQHKKHNQAHGHHGSSSSDSSRGTGGGGSEFSVGQVIDPRLIGSHRQHGSGQSGQGDALAATGSQSSSYDRRSPQPPLQSLGPDGNNDAASSAGRLADVVGRNGSDIWDRNEMESDIYGGVVGTSPPHSSGVMSRASSDTAGGRLGSAFPGSGSPWTTTAPSQPPGTTAADHSWLNSLAHSTPPGPGATSPNQMLHLTASPIGTGEANPKRSRSPASIERRSDPTYVSPTPQSSDTWGINAGMAMKRDRSSDPVEGSRGGDPGISSPGSYSGSSYGQTADYQSRSLSREAASPSSQRSPPGSSQSTRRWQTATASSSRRPTSPPSLPYEMQRSTSLEDTLIQRAGDVAQGQRPPSAGGLSHKSANSQSSTGTMESFMTAIPPGGGTGSSSPGKSRSPSRRTGSAGNGSGVVLEGKGLGGSGFSSSSVLQRNGIDSRGGSDGWTSKSLDLSGTNSTLPAHGSGSVTADVLASINEGSGVGATGGPGIGSISLGGSAASLAMLEAAKLSRERRR</sequence>
<feature type="region of interest" description="Disordered" evidence="1">
    <location>
        <begin position="523"/>
        <end position="669"/>
    </location>
</feature>
<feature type="compositionally biased region" description="Polar residues" evidence="1">
    <location>
        <begin position="41"/>
        <end position="57"/>
    </location>
</feature>
<evidence type="ECO:0000313" key="4">
    <source>
        <dbReference type="Proteomes" id="UP000078113"/>
    </source>
</evidence>
<dbReference type="GO" id="GO:0005737">
    <property type="term" value="C:cytoplasm"/>
    <property type="evidence" value="ECO:0007669"/>
    <property type="project" value="TreeGrafter"/>
</dbReference>
<feature type="compositionally biased region" description="Low complexity" evidence="1">
    <location>
        <begin position="876"/>
        <end position="894"/>
    </location>
</feature>
<organism evidence="3 4">
    <name type="scientific">Tilletia walkeri</name>
    <dbReference type="NCBI Taxonomy" id="117179"/>
    <lineage>
        <taxon>Eukaryota</taxon>
        <taxon>Fungi</taxon>
        <taxon>Dikarya</taxon>
        <taxon>Basidiomycota</taxon>
        <taxon>Ustilaginomycotina</taxon>
        <taxon>Exobasidiomycetes</taxon>
        <taxon>Tilletiales</taxon>
        <taxon>Tilletiaceae</taxon>
        <taxon>Tilletia</taxon>
    </lineage>
</organism>
<feature type="compositionally biased region" description="Polar residues" evidence="1">
    <location>
        <begin position="1075"/>
        <end position="1089"/>
    </location>
</feature>
<dbReference type="PANTHER" id="PTHR28089:SF1">
    <property type="entry name" value="PROTEIN ZDS1-RELATED"/>
    <property type="match status" value="1"/>
</dbReference>
<feature type="compositionally biased region" description="Polar residues" evidence="1">
    <location>
        <begin position="419"/>
        <end position="432"/>
    </location>
</feature>
<protein>
    <recommendedName>
        <fullName evidence="2">Protein Zds1 C-terminal domain-containing protein</fullName>
    </recommendedName>
</protein>
<feature type="compositionally biased region" description="Basic residues" evidence="1">
    <location>
        <begin position="899"/>
        <end position="908"/>
    </location>
</feature>
<feature type="compositionally biased region" description="Low complexity" evidence="1">
    <location>
        <begin position="214"/>
        <end position="233"/>
    </location>
</feature>
<dbReference type="PANTHER" id="PTHR28089">
    <property type="entry name" value="PROTEIN ZDS1-RELATED"/>
    <property type="match status" value="1"/>
</dbReference>
<feature type="compositionally biased region" description="Low complexity" evidence="1">
    <location>
        <begin position="1337"/>
        <end position="1363"/>
    </location>
</feature>
<feature type="domain" description="Protein Zds1 C-terminal" evidence="2">
    <location>
        <begin position="711"/>
        <end position="763"/>
    </location>
</feature>
<reference evidence="3" key="1">
    <citation type="submission" date="2016-04" db="EMBL/GenBank/DDBJ databases">
        <authorList>
            <person name="Nguyen H.D."/>
            <person name="Samba Siva P."/>
            <person name="Cullis J."/>
            <person name="Levesque C.A."/>
            <person name="Hambleton S."/>
        </authorList>
    </citation>
    <scope>NUCLEOTIDE SEQUENCE</scope>
    <source>
        <strain evidence="3">DAOMC 236422</strain>
    </source>
</reference>
<feature type="compositionally biased region" description="Basic residues" evidence="1">
    <location>
        <begin position="951"/>
        <end position="962"/>
    </location>
</feature>
<feature type="compositionally biased region" description="Polar residues" evidence="1">
    <location>
        <begin position="938"/>
        <end position="950"/>
    </location>
</feature>
<feature type="compositionally biased region" description="Polar residues" evidence="1">
    <location>
        <begin position="1390"/>
        <end position="1405"/>
    </location>
</feature>
<feature type="region of interest" description="Disordered" evidence="1">
    <location>
        <begin position="210"/>
        <end position="234"/>
    </location>
</feature>
<dbReference type="GO" id="GO:0010971">
    <property type="term" value="P:positive regulation of G2/M transition of mitotic cell cycle"/>
    <property type="evidence" value="ECO:0007669"/>
    <property type="project" value="TreeGrafter"/>
</dbReference>
<dbReference type="GO" id="GO:0030010">
    <property type="term" value="P:establishment of cell polarity"/>
    <property type="evidence" value="ECO:0007669"/>
    <property type="project" value="TreeGrafter"/>
</dbReference>
<dbReference type="SMART" id="SM01327">
    <property type="entry name" value="Zds_C"/>
    <property type="match status" value="1"/>
</dbReference>
<feature type="compositionally biased region" description="Low complexity" evidence="1">
    <location>
        <begin position="780"/>
        <end position="820"/>
    </location>
</feature>
<feature type="compositionally biased region" description="Polar residues" evidence="1">
    <location>
        <begin position="1174"/>
        <end position="1186"/>
    </location>
</feature>
<feature type="region of interest" description="Disordered" evidence="1">
    <location>
        <begin position="328"/>
        <end position="360"/>
    </location>
</feature>